<protein>
    <submittedName>
        <fullName evidence="1">Uncharacterized protein</fullName>
    </submittedName>
</protein>
<gene>
    <name evidence="1" type="ORF">GCM10010260_10130</name>
</gene>
<comment type="caution">
    <text evidence="1">The sequence shown here is derived from an EMBL/GenBank/DDBJ whole genome shotgun (WGS) entry which is preliminary data.</text>
</comment>
<evidence type="ECO:0000313" key="2">
    <source>
        <dbReference type="Proteomes" id="UP000618795"/>
    </source>
</evidence>
<accession>A0A918M8S0</accession>
<reference evidence="1" key="1">
    <citation type="journal article" date="2014" name="Int. J. Syst. Evol. Microbiol.">
        <title>Complete genome sequence of Corynebacterium casei LMG S-19264T (=DSM 44701T), isolated from a smear-ripened cheese.</title>
        <authorList>
            <consortium name="US DOE Joint Genome Institute (JGI-PGF)"/>
            <person name="Walter F."/>
            <person name="Albersmeier A."/>
            <person name="Kalinowski J."/>
            <person name="Ruckert C."/>
        </authorList>
    </citation>
    <scope>NUCLEOTIDE SEQUENCE</scope>
    <source>
        <strain evidence="1">JCM 4369</strain>
    </source>
</reference>
<reference evidence="1" key="2">
    <citation type="submission" date="2020-09" db="EMBL/GenBank/DDBJ databases">
        <authorList>
            <person name="Sun Q."/>
            <person name="Ohkuma M."/>
        </authorList>
    </citation>
    <scope>NUCLEOTIDE SEQUENCE</scope>
    <source>
        <strain evidence="1">JCM 4369</strain>
    </source>
</reference>
<name>A0A918M8S0_9ACTN</name>
<evidence type="ECO:0000313" key="1">
    <source>
        <dbReference type="EMBL" id="GGU79956.1"/>
    </source>
</evidence>
<keyword evidence="2" id="KW-1185">Reference proteome</keyword>
<proteinExistence type="predicted"/>
<organism evidence="1 2">
    <name type="scientific">Streptomyces filipinensis</name>
    <dbReference type="NCBI Taxonomy" id="66887"/>
    <lineage>
        <taxon>Bacteria</taxon>
        <taxon>Bacillati</taxon>
        <taxon>Actinomycetota</taxon>
        <taxon>Actinomycetes</taxon>
        <taxon>Kitasatosporales</taxon>
        <taxon>Streptomycetaceae</taxon>
        <taxon>Streptomyces</taxon>
    </lineage>
</organism>
<sequence>MDGETARRIIRSQDEDVRARLRQMLAERGRKAQAVAAALRPWRHGSATTLFTGRAKPEALRALADASRWASANRGLPGGLRYMIAVSGHEYGSLGSSEVDLHYEARDLERFRQGDADAARAIEDVYLLAEQIAENCRGARIVGSALDIPDEFHPPRYGQLLEGTLARLVAEDLADHINTGRALEERLTVGGVGETTVQSWRAKVLESTAIPYLLGFMDLTRGLGACESPVVTDPVVLSRAYLALGLAYLEEVQQRMPDYAEASGQSVPEPRISLSFSGGTFYGGQFAAQIANIDSTIAGVVQHGSPDVAEALKELEQAVLHQAGLDEDERRDLLDNVGYLAEAAQTPSGQRNRGIIRSVLSSLTVAAASGEELRRAMDAWGGVLHGLLP</sequence>
<dbReference type="EMBL" id="BMTD01000002">
    <property type="protein sequence ID" value="GGU79956.1"/>
    <property type="molecule type" value="Genomic_DNA"/>
</dbReference>
<dbReference type="Proteomes" id="UP000618795">
    <property type="component" value="Unassembled WGS sequence"/>
</dbReference>
<dbReference type="RefSeq" id="WP_191871435.1">
    <property type="nucleotide sequence ID" value="NZ_BMTD01000002.1"/>
</dbReference>
<dbReference type="AlphaFoldDB" id="A0A918M8S0"/>